<evidence type="ECO:0000313" key="1">
    <source>
        <dbReference type="EMBL" id="REE08636.1"/>
    </source>
</evidence>
<dbReference type="Proteomes" id="UP000256919">
    <property type="component" value="Unassembled WGS sequence"/>
</dbReference>
<protein>
    <recommendedName>
        <fullName evidence="3">DUF5640 domain-containing protein</fullName>
    </recommendedName>
</protein>
<organism evidence="1 2">
    <name type="scientific">Winogradskyella pacifica</name>
    <dbReference type="NCBI Taxonomy" id="664642"/>
    <lineage>
        <taxon>Bacteria</taxon>
        <taxon>Pseudomonadati</taxon>
        <taxon>Bacteroidota</taxon>
        <taxon>Flavobacteriia</taxon>
        <taxon>Flavobacteriales</taxon>
        <taxon>Flavobacteriaceae</taxon>
        <taxon>Winogradskyella</taxon>
    </lineage>
</organism>
<dbReference type="RefSeq" id="WP_115811068.1">
    <property type="nucleotide sequence ID" value="NZ_QREI01000006.1"/>
</dbReference>
<sequence length="135" mass="15387">MKYLFTFFIIPLLLLNTTTKKEDFIGKWAGEDQNQIGYITFDNDGYAAFEINGEVMGGKEFYIKGQKGKMTYTINYDTNPIEVDFTITKIQSGESNKILGIAEFTDVDTFIFDLSFNNERPTAFGDNSITLNRVK</sequence>
<gene>
    <name evidence="1" type="ORF">DFQ09_106103</name>
</gene>
<dbReference type="EMBL" id="QREI01000006">
    <property type="protein sequence ID" value="REE08636.1"/>
    <property type="molecule type" value="Genomic_DNA"/>
</dbReference>
<accession>A0A3D9LPL0</accession>
<name>A0A3D9LPL0_9FLAO</name>
<dbReference type="AlphaFoldDB" id="A0A3D9LPL0"/>
<keyword evidence="2" id="KW-1185">Reference proteome</keyword>
<proteinExistence type="predicted"/>
<evidence type="ECO:0008006" key="3">
    <source>
        <dbReference type="Google" id="ProtNLM"/>
    </source>
</evidence>
<evidence type="ECO:0000313" key="2">
    <source>
        <dbReference type="Proteomes" id="UP000256919"/>
    </source>
</evidence>
<reference evidence="1 2" key="1">
    <citation type="submission" date="2018-07" db="EMBL/GenBank/DDBJ databases">
        <title>Genomic Encyclopedia of Type Strains, Phase III (KMG-III): the genomes of soil and plant-associated and newly described type strains.</title>
        <authorList>
            <person name="Whitman W."/>
        </authorList>
    </citation>
    <scope>NUCLEOTIDE SEQUENCE [LARGE SCALE GENOMIC DNA]</scope>
    <source>
        <strain evidence="1 2">CECT 7948</strain>
    </source>
</reference>
<dbReference type="OrthoDB" id="1361104at2"/>
<comment type="caution">
    <text evidence="1">The sequence shown here is derived from an EMBL/GenBank/DDBJ whole genome shotgun (WGS) entry which is preliminary data.</text>
</comment>